<feature type="transmembrane region" description="Helical" evidence="1">
    <location>
        <begin position="71"/>
        <end position="89"/>
    </location>
</feature>
<keyword evidence="1" id="KW-0812">Transmembrane</keyword>
<comment type="caution">
    <text evidence="2">The sequence shown here is derived from an EMBL/GenBank/DDBJ whole genome shotgun (WGS) entry which is preliminary data.</text>
</comment>
<dbReference type="RefSeq" id="WP_127610170.1">
    <property type="nucleotide sequence ID" value="NZ_JARTHJ010000187.1"/>
</dbReference>
<keyword evidence="1" id="KW-0472">Membrane</keyword>
<dbReference type="AlphaFoldDB" id="A0A7X3CS33"/>
<proteinExistence type="predicted"/>
<organism evidence="2 3">
    <name type="scientific">Paenibacillus validus</name>
    <dbReference type="NCBI Taxonomy" id="44253"/>
    <lineage>
        <taxon>Bacteria</taxon>
        <taxon>Bacillati</taxon>
        <taxon>Bacillota</taxon>
        <taxon>Bacilli</taxon>
        <taxon>Bacillales</taxon>
        <taxon>Paenibacillaceae</taxon>
        <taxon>Paenibacillus</taxon>
    </lineage>
</organism>
<protein>
    <recommendedName>
        <fullName evidence="4">Methyltransferase</fullName>
    </recommendedName>
</protein>
<name>A0A7X3CS33_9BACL</name>
<evidence type="ECO:0008006" key="4">
    <source>
        <dbReference type="Google" id="ProtNLM"/>
    </source>
</evidence>
<dbReference type="Proteomes" id="UP000450917">
    <property type="component" value="Unassembled WGS sequence"/>
</dbReference>
<evidence type="ECO:0000256" key="1">
    <source>
        <dbReference type="SAM" id="Phobius"/>
    </source>
</evidence>
<gene>
    <name evidence="2" type="ORF">GNP93_02695</name>
</gene>
<evidence type="ECO:0000313" key="2">
    <source>
        <dbReference type="EMBL" id="MUG69579.1"/>
    </source>
</evidence>
<feature type="transmembrane region" description="Helical" evidence="1">
    <location>
        <begin position="44"/>
        <end position="65"/>
    </location>
</feature>
<reference evidence="2 3" key="1">
    <citation type="submission" date="2019-11" db="EMBL/GenBank/DDBJ databases">
        <title>Draft genome sequences of five Paenibacillus species of dairy origin.</title>
        <authorList>
            <person name="Olajide A.M."/>
            <person name="Chen S."/>
            <person name="Lapointe G."/>
        </authorList>
    </citation>
    <scope>NUCLEOTIDE SEQUENCE [LARGE SCALE GENOMIC DNA]</scope>
    <source>
        <strain evidence="2 3">2CS3</strain>
    </source>
</reference>
<evidence type="ECO:0000313" key="3">
    <source>
        <dbReference type="Proteomes" id="UP000450917"/>
    </source>
</evidence>
<dbReference type="EMBL" id="WNZX01000002">
    <property type="protein sequence ID" value="MUG69579.1"/>
    <property type="molecule type" value="Genomic_DNA"/>
</dbReference>
<sequence length="169" mass="19441">MSRKWERMVRKNTKIMNKKHGQSSSSSISVRSSDGAVTFKGRSWLLPLVLVAMSVFCFIALRPQAGQDESMYWVTGFSYLFLALLMYWARRPFLRIGKTSLASRRFGGDRIVEASQISEITVSKDTIMVTLKPKGKRWVFTKFFHQMPMEAMIEKISDFASKNNVKLIK</sequence>
<keyword evidence="3" id="KW-1185">Reference proteome</keyword>
<keyword evidence="1" id="KW-1133">Transmembrane helix</keyword>
<accession>A0A7X3CS33</accession>